<dbReference type="Proteomes" id="UP000029980">
    <property type="component" value="Chromosome"/>
</dbReference>
<dbReference type="Gene3D" id="3.40.50.300">
    <property type="entry name" value="P-loop containing nucleotide triphosphate hydrolases"/>
    <property type="match status" value="2"/>
</dbReference>
<dbReference type="GO" id="GO:0003676">
    <property type="term" value="F:nucleic acid binding"/>
    <property type="evidence" value="ECO:0007669"/>
    <property type="project" value="InterPro"/>
</dbReference>
<evidence type="ECO:0000259" key="4">
    <source>
        <dbReference type="PROSITE" id="PS51194"/>
    </source>
</evidence>
<dbReference type="PANTHER" id="PTHR47957">
    <property type="entry name" value="ATP-DEPENDENT HELICASE HRQ1"/>
    <property type="match status" value="1"/>
</dbReference>
<organism evidence="5 6">
    <name type="scientific">Thermococcus eurythermalis</name>
    <dbReference type="NCBI Taxonomy" id="1505907"/>
    <lineage>
        <taxon>Archaea</taxon>
        <taxon>Methanobacteriati</taxon>
        <taxon>Methanobacteriota</taxon>
        <taxon>Thermococci</taxon>
        <taxon>Thermococcales</taxon>
        <taxon>Thermococcaceae</taxon>
        <taxon>Thermococcus</taxon>
    </lineage>
</organism>
<dbReference type="Pfam" id="PF00270">
    <property type="entry name" value="DEAD"/>
    <property type="match status" value="1"/>
</dbReference>
<feature type="domain" description="Helicase ATP-binding" evidence="3">
    <location>
        <begin position="189"/>
        <end position="430"/>
    </location>
</feature>
<dbReference type="RefSeq" id="WP_050003663.1">
    <property type="nucleotide sequence ID" value="NZ_CP008887.1"/>
</dbReference>
<dbReference type="KEGG" id="teu:TEU_10330"/>
<dbReference type="GO" id="GO:0005524">
    <property type="term" value="F:ATP binding"/>
    <property type="evidence" value="ECO:0007669"/>
    <property type="project" value="UniProtKB-KW"/>
</dbReference>
<reference evidence="5 6" key="1">
    <citation type="journal article" date="2015" name="Int. J. Syst. Evol. Microbiol.">
        <title>Thermococcus eurythermalis sp. nov., a conditional piezophilic hyperthermophilic archaeon with a wide temperature range isolated from an oil-immersed chimney in the Guaymas Basin.</title>
        <authorList>
            <person name="Zhao W."/>
            <person name="Zeng X."/>
            <person name="Xiao X."/>
        </authorList>
    </citation>
    <scope>NUCLEOTIDE SEQUENCE [LARGE SCALE GENOMIC DNA]</scope>
    <source>
        <strain evidence="5 6">A501</strain>
    </source>
</reference>
<dbReference type="EMBL" id="CP008887">
    <property type="protein sequence ID" value="AIU70698.1"/>
    <property type="molecule type" value="Genomic_DNA"/>
</dbReference>
<evidence type="ECO:0000256" key="1">
    <source>
        <dbReference type="ARBA" id="ARBA00022741"/>
    </source>
</evidence>
<dbReference type="PROSITE" id="PS51194">
    <property type="entry name" value="HELICASE_CTER"/>
    <property type="match status" value="1"/>
</dbReference>
<name>A0A097QW50_9EURY</name>
<dbReference type="AlphaFoldDB" id="A0A097QW50"/>
<dbReference type="InterPro" id="IPR001650">
    <property type="entry name" value="Helicase_C-like"/>
</dbReference>
<accession>A0A097QW50</accession>
<proteinExistence type="predicted"/>
<protein>
    <recommendedName>
        <fullName evidence="7">DEAD/DEAH box helicase</fullName>
    </recommendedName>
</protein>
<feature type="domain" description="Helicase C-terminal" evidence="4">
    <location>
        <begin position="534"/>
        <end position="697"/>
    </location>
</feature>
<dbReference type="OrthoDB" id="36796at2157"/>
<evidence type="ECO:0000313" key="6">
    <source>
        <dbReference type="Proteomes" id="UP000029980"/>
    </source>
</evidence>
<dbReference type="HOGENOM" id="CLU_380669_0_0_2"/>
<dbReference type="PROSITE" id="PS51192">
    <property type="entry name" value="HELICASE_ATP_BIND_1"/>
    <property type="match status" value="1"/>
</dbReference>
<dbReference type="GeneID" id="25153827"/>
<dbReference type="SMART" id="SM00487">
    <property type="entry name" value="DEXDc"/>
    <property type="match status" value="1"/>
</dbReference>
<evidence type="ECO:0000259" key="3">
    <source>
        <dbReference type="PROSITE" id="PS51192"/>
    </source>
</evidence>
<keyword evidence="1" id="KW-0547">Nucleotide-binding</keyword>
<dbReference type="InterPro" id="IPR014001">
    <property type="entry name" value="Helicase_ATP-bd"/>
</dbReference>
<dbReference type="SMART" id="SM00490">
    <property type="entry name" value="HELICc"/>
    <property type="match status" value="1"/>
</dbReference>
<dbReference type="STRING" id="1505907.TEU_10330"/>
<dbReference type="GO" id="GO:0006289">
    <property type="term" value="P:nucleotide-excision repair"/>
    <property type="evidence" value="ECO:0007669"/>
    <property type="project" value="TreeGrafter"/>
</dbReference>
<evidence type="ECO:0008006" key="7">
    <source>
        <dbReference type="Google" id="ProtNLM"/>
    </source>
</evidence>
<evidence type="ECO:0000256" key="2">
    <source>
        <dbReference type="ARBA" id="ARBA00022840"/>
    </source>
</evidence>
<dbReference type="InterPro" id="IPR027417">
    <property type="entry name" value="P-loop_NTPase"/>
</dbReference>
<gene>
    <name evidence="5" type="ORF">TEU_10330</name>
</gene>
<dbReference type="Pfam" id="PF00271">
    <property type="entry name" value="Helicase_C"/>
    <property type="match status" value="1"/>
</dbReference>
<dbReference type="PANTHER" id="PTHR47957:SF3">
    <property type="entry name" value="ATP-DEPENDENT HELICASE HRQ1"/>
    <property type="match status" value="1"/>
</dbReference>
<dbReference type="GO" id="GO:0036297">
    <property type="term" value="P:interstrand cross-link repair"/>
    <property type="evidence" value="ECO:0007669"/>
    <property type="project" value="TreeGrafter"/>
</dbReference>
<keyword evidence="2" id="KW-0067">ATP-binding</keyword>
<dbReference type="InterPro" id="IPR011545">
    <property type="entry name" value="DEAD/DEAH_box_helicase_dom"/>
</dbReference>
<evidence type="ECO:0000313" key="5">
    <source>
        <dbReference type="EMBL" id="AIU70698.1"/>
    </source>
</evidence>
<sequence length="739" mass="83730">MEAIYVKCYHALLKSEFNVYVNSTEVKSSEYKAGTLKLGIETKSFSRDRIVQLFSRYTDRPDECFNGLVKRGFIVKVGNGYRSLHMDVAIRSAFLRTSPNSPPYVVSPRLALYEIPIPSNEDRRISPGRHYRDEGFKKVENVLVKSIVGFFGENGTKYAEIYKEFLRRHFGDGGLDAFQALALSRLLREGYPPVGKTFIITAPTGSGKTEIFTLYMIAKLIKAVMDGTEERVVLVYPRKALSVDQAGRIIEMLKLLNDILRRHGIERRITFGIRDGETPRDLGKLKEFLRESNSFRGILGKDKNKFVYEIRDGKAVVSKNGVVYDFIVPLRRDMGDNPPTVLVTNTWALETRLLDNTKKDIGARYFEKVSLVVFDEAHEYTGLGGALVAGNIELMAKVSKMPLDIVLSSATVPNPKDFAERLSGRSNVVHVDFREHVKVLEGDYGVKFKGKRLVLMGIYDILPTVSWSTYAQLWAVYMSFLHYCYSNGGKNYWPKSLIFIQNIKEIRRVKRGFDNNISLGEPKDHLYLFGDRRPSTDPFSYTHYVPPSLWGYLDSVFTNESPYLKELLDKVAMMYSELPKGEREAIIKDLKEPKSNLATVLTTSSLELGVDYDGVSFILNVGFENPISLRQRIGRGGRSMESMRTVLGIILTKKVPTEAFLLYDPNIWDKLHPMQRQDEGQLIVSTENPQVKVRNLLTEAVVNLALAGEPTYASDEALKGKDRMVEFLKKVLDKVEGGL</sequence>
<dbReference type="GO" id="GO:0043138">
    <property type="term" value="F:3'-5' DNA helicase activity"/>
    <property type="evidence" value="ECO:0007669"/>
    <property type="project" value="TreeGrafter"/>
</dbReference>
<dbReference type="SUPFAM" id="SSF52540">
    <property type="entry name" value="P-loop containing nucleoside triphosphate hydrolases"/>
    <property type="match status" value="1"/>
</dbReference>
<keyword evidence="6" id="KW-1185">Reference proteome</keyword>